<keyword evidence="2" id="KW-1185">Reference proteome</keyword>
<gene>
    <name evidence="1" type="ORF">HNP98_003616</name>
</gene>
<dbReference type="EMBL" id="JABSNP010000020">
    <property type="protein sequence ID" value="NRT20772.1"/>
    <property type="molecule type" value="Genomic_DNA"/>
</dbReference>
<reference evidence="1 2" key="1">
    <citation type="submission" date="2020-05" db="EMBL/GenBank/DDBJ databases">
        <title>Genomic Encyclopedia of Type Strains, Phase IV (KMG-V): Genome sequencing to study the core and pangenomes of soil and plant-associated prokaryotes.</title>
        <authorList>
            <person name="Whitman W."/>
        </authorList>
    </citation>
    <scope>NUCLEOTIDE SEQUENCE [LARGE SCALE GENOMIC DNA]</scope>
    <source>
        <strain evidence="1 2">9A</strain>
    </source>
</reference>
<protein>
    <submittedName>
        <fullName evidence="1">ATPase</fullName>
    </submittedName>
</protein>
<organism evidence="1 2">
    <name type="scientific">Hymenobacter caeli</name>
    <dbReference type="NCBI Taxonomy" id="2735894"/>
    <lineage>
        <taxon>Bacteria</taxon>
        <taxon>Pseudomonadati</taxon>
        <taxon>Bacteroidota</taxon>
        <taxon>Cytophagia</taxon>
        <taxon>Cytophagales</taxon>
        <taxon>Hymenobacteraceae</taxon>
        <taxon>Hymenobacter</taxon>
    </lineage>
</organism>
<dbReference type="Proteomes" id="UP000779507">
    <property type="component" value="Unassembled WGS sequence"/>
</dbReference>
<comment type="caution">
    <text evidence="1">The sequence shown here is derived from an EMBL/GenBank/DDBJ whole genome shotgun (WGS) entry which is preliminary data.</text>
</comment>
<accession>A0ABX2FU94</accession>
<proteinExistence type="predicted"/>
<evidence type="ECO:0000313" key="1">
    <source>
        <dbReference type="EMBL" id="NRT20772.1"/>
    </source>
</evidence>
<sequence>MFSFKTNGGKTATLCRGPKGSYLVYRFGTAAKVELQYPAKLDASSWRKFTYWFYTRGGGAHNSGIEDYRLTFENNGVQYTLSDQTTAFYNKQQEEDYRREVAVVVTVKGKDVTIAGNLGTTVGELVAVTHDHKVKLDEDMMVAPY</sequence>
<evidence type="ECO:0000313" key="2">
    <source>
        <dbReference type="Proteomes" id="UP000779507"/>
    </source>
</evidence>
<name>A0ABX2FU94_9BACT</name>
<dbReference type="RefSeq" id="WP_173811538.1">
    <property type="nucleotide sequence ID" value="NZ_JABSNP010000020.1"/>
</dbReference>